<evidence type="ECO:0000313" key="2">
    <source>
        <dbReference type="Proteomes" id="UP000257109"/>
    </source>
</evidence>
<keyword evidence="2" id="KW-1185">Reference proteome</keyword>
<feature type="non-terminal residue" evidence="1">
    <location>
        <position position="1"/>
    </location>
</feature>
<comment type="caution">
    <text evidence="1">The sequence shown here is derived from an EMBL/GenBank/DDBJ whole genome shotgun (WGS) entry which is preliminary data.</text>
</comment>
<evidence type="ECO:0000313" key="1">
    <source>
        <dbReference type="EMBL" id="RDX65130.1"/>
    </source>
</evidence>
<name>A0A371EGF5_MUCPR</name>
<proteinExistence type="predicted"/>
<reference evidence="1" key="1">
    <citation type="submission" date="2018-05" db="EMBL/GenBank/DDBJ databases">
        <title>Draft genome of Mucuna pruriens seed.</title>
        <authorList>
            <person name="Nnadi N.E."/>
            <person name="Vos R."/>
            <person name="Hasami M.H."/>
            <person name="Devisetty U.K."/>
            <person name="Aguiy J.C."/>
        </authorList>
    </citation>
    <scope>NUCLEOTIDE SEQUENCE [LARGE SCALE GENOMIC DNA]</scope>
    <source>
        <strain evidence="1">JCA_2017</strain>
    </source>
</reference>
<accession>A0A371EGF5</accession>
<dbReference type="OrthoDB" id="1426925at2759"/>
<dbReference type="EMBL" id="QJKJ01014049">
    <property type="protein sequence ID" value="RDX65130.1"/>
    <property type="molecule type" value="Genomic_DNA"/>
</dbReference>
<dbReference type="AlphaFoldDB" id="A0A371EGF5"/>
<gene>
    <name evidence="1" type="ORF">CR513_56239</name>
</gene>
<sequence length="116" mass="13155">MALFSDISIKICDLKPQVPLHSMFMALKVGQFSDNLCRDPSTTIDELRMRVTDYIQMEEMVEFHNNVCVGQSLATCNTKEHRVNTFPKGNESRDGTQPLVVLEHLGENRCPDMKAP</sequence>
<protein>
    <submittedName>
        <fullName evidence="1">Uncharacterized protein</fullName>
    </submittedName>
</protein>
<dbReference type="Proteomes" id="UP000257109">
    <property type="component" value="Unassembled WGS sequence"/>
</dbReference>
<organism evidence="1 2">
    <name type="scientific">Mucuna pruriens</name>
    <name type="common">Velvet bean</name>
    <name type="synonym">Dolichos pruriens</name>
    <dbReference type="NCBI Taxonomy" id="157652"/>
    <lineage>
        <taxon>Eukaryota</taxon>
        <taxon>Viridiplantae</taxon>
        <taxon>Streptophyta</taxon>
        <taxon>Embryophyta</taxon>
        <taxon>Tracheophyta</taxon>
        <taxon>Spermatophyta</taxon>
        <taxon>Magnoliopsida</taxon>
        <taxon>eudicotyledons</taxon>
        <taxon>Gunneridae</taxon>
        <taxon>Pentapetalae</taxon>
        <taxon>rosids</taxon>
        <taxon>fabids</taxon>
        <taxon>Fabales</taxon>
        <taxon>Fabaceae</taxon>
        <taxon>Papilionoideae</taxon>
        <taxon>50 kb inversion clade</taxon>
        <taxon>NPAAA clade</taxon>
        <taxon>indigoferoid/millettioid clade</taxon>
        <taxon>Phaseoleae</taxon>
        <taxon>Mucuna</taxon>
    </lineage>
</organism>